<feature type="domain" description="4Fe-4S ferredoxin-type" evidence="10">
    <location>
        <begin position="74"/>
        <end position="101"/>
    </location>
</feature>
<dbReference type="EMBL" id="UHFX01000003">
    <property type="protein sequence ID" value="SUO04990.1"/>
    <property type="molecule type" value="Genomic_DNA"/>
</dbReference>
<evidence type="ECO:0000256" key="9">
    <source>
        <dbReference type="ARBA" id="ARBA00047365"/>
    </source>
</evidence>
<evidence type="ECO:0000256" key="2">
    <source>
        <dbReference type="ARBA" id="ARBA00009777"/>
    </source>
</evidence>
<sequence length="296" mass="33893">MISISNIERFATHDGPGIRTTIFLKGCSLHCPWCANPETWDVHPVLMHKENKCVRCHSCLKACTKQAISFQPEFTLNRNVCDGCALCVDACLLEALEISGKWMDIEEIVEEVQKDDRYYQKSNGGVTLSGGEPLFQFDEVFLLICTLHERGYHLALETTGNYPLEHLKKVEPYIDLFLMDCKHLEPEKLQKITGANPKFVQDSFTYLSQHCPEKVIVRMPVIWNFNEDQIEKTIDQASRLGFSEVDLLPFHSLGKNKWENLNKVYPYASYPMMKKETLNAFVAYGKTKNIYVKIGG</sequence>
<dbReference type="SUPFAM" id="SSF54862">
    <property type="entry name" value="4Fe-4S ferredoxins"/>
    <property type="match status" value="1"/>
</dbReference>
<dbReference type="InterPro" id="IPR001989">
    <property type="entry name" value="Radical_activat_CS"/>
</dbReference>
<evidence type="ECO:0000256" key="4">
    <source>
        <dbReference type="ARBA" id="ARBA00022691"/>
    </source>
</evidence>
<protein>
    <submittedName>
        <fullName evidence="12">Glycyl-radical enzyme activating protein</fullName>
        <ecNumber evidence="12">1.97.1.-</ecNumber>
    </submittedName>
</protein>
<dbReference type="Proteomes" id="UP000255523">
    <property type="component" value="Unassembled WGS sequence"/>
</dbReference>
<dbReference type="SFLD" id="SFLDG01066">
    <property type="entry name" value="organic_radical-activating_enz"/>
    <property type="match status" value="1"/>
</dbReference>
<dbReference type="PROSITE" id="PS01087">
    <property type="entry name" value="RADICAL_ACTIVATING"/>
    <property type="match status" value="1"/>
</dbReference>
<dbReference type="InterPro" id="IPR040074">
    <property type="entry name" value="BssD/PflA/YjjW"/>
</dbReference>
<dbReference type="PROSITE" id="PS51379">
    <property type="entry name" value="4FE4S_FER_2"/>
    <property type="match status" value="2"/>
</dbReference>
<dbReference type="GO" id="GO:0046872">
    <property type="term" value="F:metal ion binding"/>
    <property type="evidence" value="ECO:0007669"/>
    <property type="project" value="UniProtKB-KW"/>
</dbReference>
<keyword evidence="3" id="KW-0004">4Fe-4S</keyword>
<dbReference type="InterPro" id="IPR034457">
    <property type="entry name" value="Organic_radical-activating"/>
</dbReference>
<name>A0A380LQY5_9FIRM</name>
<comment type="cofactor">
    <cofactor evidence="1">
        <name>[4Fe-4S] cluster</name>
        <dbReference type="ChEBI" id="CHEBI:49883"/>
    </cofactor>
</comment>
<dbReference type="InterPro" id="IPR007197">
    <property type="entry name" value="rSAM"/>
</dbReference>
<feature type="domain" description="Radical SAM core" evidence="11">
    <location>
        <begin position="13"/>
        <end position="287"/>
    </location>
</feature>
<evidence type="ECO:0000256" key="1">
    <source>
        <dbReference type="ARBA" id="ARBA00001966"/>
    </source>
</evidence>
<evidence type="ECO:0000313" key="13">
    <source>
        <dbReference type="Proteomes" id="UP000255523"/>
    </source>
</evidence>
<keyword evidence="7" id="KW-0408">Iron</keyword>
<keyword evidence="13" id="KW-1185">Reference proteome</keyword>
<dbReference type="PANTHER" id="PTHR30352">
    <property type="entry name" value="PYRUVATE FORMATE-LYASE-ACTIVATING ENZYME"/>
    <property type="match status" value="1"/>
</dbReference>
<dbReference type="AlphaFoldDB" id="A0A380LQY5"/>
<dbReference type="Gene3D" id="3.20.20.70">
    <property type="entry name" value="Aldolase class I"/>
    <property type="match status" value="1"/>
</dbReference>
<organism evidence="12 13">
    <name type="scientific">Faecalicoccus pleomorphus</name>
    <dbReference type="NCBI Taxonomy" id="1323"/>
    <lineage>
        <taxon>Bacteria</taxon>
        <taxon>Bacillati</taxon>
        <taxon>Bacillota</taxon>
        <taxon>Erysipelotrichia</taxon>
        <taxon>Erysipelotrichales</taxon>
        <taxon>Erysipelotrichaceae</taxon>
        <taxon>Faecalicoccus</taxon>
    </lineage>
</organism>
<dbReference type="Pfam" id="PF04055">
    <property type="entry name" value="Radical_SAM"/>
    <property type="match status" value="1"/>
</dbReference>
<evidence type="ECO:0000313" key="12">
    <source>
        <dbReference type="EMBL" id="SUO04990.1"/>
    </source>
</evidence>
<dbReference type="GeneID" id="77462859"/>
<dbReference type="InterPro" id="IPR058240">
    <property type="entry name" value="rSAM_sf"/>
</dbReference>
<dbReference type="PANTHER" id="PTHR30352:SF4">
    <property type="entry name" value="PYRUVATE FORMATE-LYASE 2-ACTIVATING ENZYME"/>
    <property type="match status" value="1"/>
</dbReference>
<proteinExistence type="inferred from homology"/>
<dbReference type="PROSITE" id="PS51918">
    <property type="entry name" value="RADICAL_SAM"/>
    <property type="match status" value="1"/>
</dbReference>
<comment type="catalytic activity">
    <reaction evidence="9">
        <text>glycyl-[protein] + reduced [flavodoxin] + S-adenosyl-L-methionine = glycin-2-yl radical-[protein] + semiquinone [flavodoxin] + 5'-deoxyadenosine + L-methionine + H(+)</text>
        <dbReference type="Rhea" id="RHEA:61976"/>
        <dbReference type="Rhea" id="RHEA-COMP:10622"/>
        <dbReference type="Rhea" id="RHEA-COMP:14480"/>
        <dbReference type="Rhea" id="RHEA-COMP:15993"/>
        <dbReference type="Rhea" id="RHEA-COMP:15994"/>
        <dbReference type="ChEBI" id="CHEBI:15378"/>
        <dbReference type="ChEBI" id="CHEBI:17319"/>
        <dbReference type="ChEBI" id="CHEBI:29947"/>
        <dbReference type="ChEBI" id="CHEBI:32722"/>
        <dbReference type="ChEBI" id="CHEBI:57618"/>
        <dbReference type="ChEBI" id="CHEBI:57844"/>
        <dbReference type="ChEBI" id="CHEBI:59789"/>
        <dbReference type="ChEBI" id="CHEBI:140311"/>
    </reaction>
</comment>
<dbReference type="SFLD" id="SFLDG01118">
    <property type="entry name" value="activating_enzymes__group_2"/>
    <property type="match status" value="1"/>
</dbReference>
<evidence type="ECO:0000256" key="7">
    <source>
        <dbReference type="ARBA" id="ARBA00023004"/>
    </source>
</evidence>
<dbReference type="SFLD" id="SFLDS00029">
    <property type="entry name" value="Radical_SAM"/>
    <property type="match status" value="1"/>
</dbReference>
<evidence type="ECO:0000256" key="6">
    <source>
        <dbReference type="ARBA" id="ARBA00023002"/>
    </source>
</evidence>
<dbReference type="NCBIfam" id="TIGR02494">
    <property type="entry name" value="PFLE_PFLC"/>
    <property type="match status" value="1"/>
</dbReference>
<keyword evidence="8" id="KW-0411">Iron-sulfur</keyword>
<accession>A0A380LQY5</accession>
<dbReference type="RefSeq" id="WP_022789581.1">
    <property type="nucleotide sequence ID" value="NZ_JACJKL010000016.1"/>
</dbReference>
<evidence type="ECO:0000259" key="10">
    <source>
        <dbReference type="PROSITE" id="PS51379"/>
    </source>
</evidence>
<evidence type="ECO:0000256" key="5">
    <source>
        <dbReference type="ARBA" id="ARBA00022723"/>
    </source>
</evidence>
<evidence type="ECO:0000259" key="11">
    <source>
        <dbReference type="PROSITE" id="PS51918"/>
    </source>
</evidence>
<dbReference type="InterPro" id="IPR013785">
    <property type="entry name" value="Aldolase_TIM"/>
</dbReference>
<evidence type="ECO:0000256" key="8">
    <source>
        <dbReference type="ARBA" id="ARBA00023014"/>
    </source>
</evidence>
<dbReference type="PIRSF" id="PIRSF000371">
    <property type="entry name" value="PFL_act_enz"/>
    <property type="match status" value="1"/>
</dbReference>
<dbReference type="GO" id="GO:0016491">
    <property type="term" value="F:oxidoreductase activity"/>
    <property type="evidence" value="ECO:0007669"/>
    <property type="project" value="UniProtKB-KW"/>
</dbReference>
<keyword evidence="5" id="KW-0479">Metal-binding</keyword>
<dbReference type="EC" id="1.97.1.-" evidence="12"/>
<keyword evidence="6 12" id="KW-0560">Oxidoreductase</keyword>
<dbReference type="InterPro" id="IPR017896">
    <property type="entry name" value="4Fe4S_Fe-S-bd"/>
</dbReference>
<dbReference type="SUPFAM" id="SSF102114">
    <property type="entry name" value="Radical SAM enzymes"/>
    <property type="match status" value="1"/>
</dbReference>
<comment type="similarity">
    <text evidence="2">Belongs to the organic radical-activating enzymes family.</text>
</comment>
<feature type="domain" description="4Fe-4S ferredoxin-type" evidence="10">
    <location>
        <begin position="44"/>
        <end position="73"/>
    </location>
</feature>
<gene>
    <name evidence="12" type="primary">hpdA_2</name>
    <name evidence="12" type="ORF">NCTC11087_01923</name>
</gene>
<evidence type="ECO:0000256" key="3">
    <source>
        <dbReference type="ARBA" id="ARBA00022485"/>
    </source>
</evidence>
<dbReference type="GO" id="GO:0051539">
    <property type="term" value="F:4 iron, 4 sulfur cluster binding"/>
    <property type="evidence" value="ECO:0007669"/>
    <property type="project" value="UniProtKB-KW"/>
</dbReference>
<dbReference type="InterPro" id="IPR012839">
    <property type="entry name" value="Organic_radical_activase"/>
</dbReference>
<dbReference type="Gene3D" id="3.30.70.20">
    <property type="match status" value="1"/>
</dbReference>
<keyword evidence="4" id="KW-0949">S-adenosyl-L-methionine</keyword>
<reference evidence="12 13" key="1">
    <citation type="submission" date="2018-06" db="EMBL/GenBank/DDBJ databases">
        <authorList>
            <consortium name="Pathogen Informatics"/>
            <person name="Doyle S."/>
        </authorList>
    </citation>
    <scope>NUCLEOTIDE SEQUENCE [LARGE SCALE GENOMIC DNA]</scope>
    <source>
        <strain evidence="12 13">NCTC11087</strain>
    </source>
</reference>
<dbReference type="OrthoDB" id="9782387at2"/>